<organism evidence="2 3">
    <name type="scientific">Cryobacterium algoritolerans</name>
    <dbReference type="NCBI Taxonomy" id="1259184"/>
    <lineage>
        <taxon>Bacteria</taxon>
        <taxon>Bacillati</taxon>
        <taxon>Actinomycetota</taxon>
        <taxon>Actinomycetes</taxon>
        <taxon>Micrococcales</taxon>
        <taxon>Microbacteriaceae</taxon>
        <taxon>Cryobacterium</taxon>
    </lineage>
</organism>
<dbReference type="SUPFAM" id="SSF52833">
    <property type="entry name" value="Thioredoxin-like"/>
    <property type="match status" value="1"/>
</dbReference>
<reference evidence="2 3" key="1">
    <citation type="submission" date="2019-03" db="EMBL/GenBank/DDBJ databases">
        <title>Genomics of glacier-inhabiting Cryobacterium strains.</title>
        <authorList>
            <person name="Liu Q."/>
            <person name="Xin Y.-H."/>
        </authorList>
    </citation>
    <scope>NUCLEOTIDE SEQUENCE [LARGE SCALE GENOMIC DNA]</scope>
    <source>
        <strain evidence="2 3">MDT1-3</strain>
    </source>
</reference>
<evidence type="ECO:0000313" key="2">
    <source>
        <dbReference type="EMBL" id="TFC15176.1"/>
    </source>
</evidence>
<proteinExistence type="predicted"/>
<evidence type="ECO:0000259" key="1">
    <source>
        <dbReference type="Pfam" id="PF00085"/>
    </source>
</evidence>
<dbReference type="OrthoDB" id="1495530at2"/>
<protein>
    <submittedName>
        <fullName evidence="2">Thioredoxin</fullName>
    </submittedName>
</protein>
<comment type="caution">
    <text evidence="2">The sequence shown here is derived from an EMBL/GenBank/DDBJ whole genome shotgun (WGS) entry which is preliminary data.</text>
</comment>
<dbReference type="Gene3D" id="3.40.30.10">
    <property type="entry name" value="Glutaredoxin"/>
    <property type="match status" value="1"/>
</dbReference>
<dbReference type="InterPro" id="IPR036249">
    <property type="entry name" value="Thioredoxin-like_sf"/>
</dbReference>
<dbReference type="InterPro" id="IPR013766">
    <property type="entry name" value="Thioredoxin_domain"/>
</dbReference>
<dbReference type="AlphaFoldDB" id="A0A4R8WS54"/>
<evidence type="ECO:0000313" key="3">
    <source>
        <dbReference type="Proteomes" id="UP000298412"/>
    </source>
</evidence>
<accession>A0A4R8WS54</accession>
<dbReference type="Pfam" id="PF00085">
    <property type="entry name" value="Thioredoxin"/>
    <property type="match status" value="1"/>
</dbReference>
<keyword evidence="3" id="KW-1185">Reference proteome</keyword>
<gene>
    <name evidence="2" type="ORF">E3O19_08560</name>
</gene>
<name>A0A4R8WS54_9MICO</name>
<feature type="domain" description="Thioredoxin" evidence="1">
    <location>
        <begin position="14"/>
        <end position="85"/>
    </location>
</feature>
<dbReference type="Proteomes" id="UP000298412">
    <property type="component" value="Unassembled WGS sequence"/>
</dbReference>
<dbReference type="EMBL" id="SOFP01000046">
    <property type="protein sequence ID" value="TFC15176.1"/>
    <property type="molecule type" value="Genomic_DNA"/>
</dbReference>
<sequence>MPRHGLEGNRLMELTYFSSAFCEPCRQTRAVLAEVERLVPQTRVRELDVARDTAEAEANGIRITPTVIVHDAAGSEIFRATGVPTLSQVLVAIAKAL</sequence>
<dbReference type="CDD" id="cd02947">
    <property type="entry name" value="TRX_family"/>
    <property type="match status" value="1"/>
</dbReference>